<comment type="similarity">
    <text evidence="7 14">Belongs to the CobU/CobP family.</text>
</comment>
<gene>
    <name evidence="17" type="primary">cobU</name>
    <name evidence="17" type="ORF">CAGGBEG34_300023</name>
</gene>
<evidence type="ECO:0000256" key="4">
    <source>
        <dbReference type="ARBA" id="ARBA00003889"/>
    </source>
</evidence>
<dbReference type="CDD" id="cd00544">
    <property type="entry name" value="CobU"/>
    <property type="match status" value="1"/>
</dbReference>
<dbReference type="EC" id="2.7.1.156" evidence="14"/>
<evidence type="ECO:0000256" key="9">
    <source>
        <dbReference type="ARBA" id="ARBA00022679"/>
    </source>
</evidence>
<evidence type="ECO:0000256" key="13">
    <source>
        <dbReference type="ARBA" id="ARBA00023134"/>
    </source>
</evidence>
<comment type="catalytic activity">
    <reaction evidence="3">
        <text>adenosylcob(III)inamide + GTP = adenosylcob(III)inamide phosphate + GDP + H(+)</text>
        <dbReference type="Rhea" id="RHEA:15765"/>
        <dbReference type="ChEBI" id="CHEBI:2480"/>
        <dbReference type="ChEBI" id="CHEBI:15378"/>
        <dbReference type="ChEBI" id="CHEBI:37565"/>
        <dbReference type="ChEBI" id="CHEBI:58189"/>
        <dbReference type="ChEBI" id="CHEBI:58502"/>
        <dbReference type="EC" id="2.7.1.156"/>
    </reaction>
</comment>
<comment type="catalytic activity">
    <reaction evidence="2 14">
        <text>adenosylcob(III)inamide phosphate + GTP + H(+) = adenosylcob(III)inamide-GDP + diphosphate</text>
        <dbReference type="Rhea" id="RHEA:22712"/>
        <dbReference type="ChEBI" id="CHEBI:15378"/>
        <dbReference type="ChEBI" id="CHEBI:33019"/>
        <dbReference type="ChEBI" id="CHEBI:37565"/>
        <dbReference type="ChEBI" id="CHEBI:58502"/>
        <dbReference type="ChEBI" id="CHEBI:60487"/>
        <dbReference type="EC" id="2.7.7.62"/>
    </reaction>
</comment>
<evidence type="ECO:0000313" key="18">
    <source>
        <dbReference type="Proteomes" id="UP000054051"/>
    </source>
</evidence>
<evidence type="ECO:0000256" key="7">
    <source>
        <dbReference type="ARBA" id="ARBA00007490"/>
    </source>
</evidence>
<comment type="function">
    <text evidence="4 14">Catalyzes ATP-dependent phosphorylation of adenosylcobinamide and addition of GMP to adenosylcobinamide phosphate.</text>
</comment>
<keyword evidence="13 14" id="KW-0342">GTP-binding</keyword>
<evidence type="ECO:0000256" key="5">
    <source>
        <dbReference type="ARBA" id="ARBA00004692"/>
    </source>
</evidence>
<feature type="binding site" evidence="16">
    <location>
        <position position="81"/>
    </location>
    <ligand>
        <name>GTP</name>
        <dbReference type="ChEBI" id="CHEBI:37565"/>
    </ligand>
</feature>
<keyword evidence="18" id="KW-1185">Reference proteome</keyword>
<dbReference type="GO" id="GO:0008820">
    <property type="term" value="F:cobinamide phosphate guanylyltransferase activity"/>
    <property type="evidence" value="ECO:0007669"/>
    <property type="project" value="UniProtKB-UniRule"/>
</dbReference>
<keyword evidence="11 14" id="KW-0418">Kinase</keyword>
<dbReference type="eggNOG" id="COG2087">
    <property type="taxonomic scope" value="Bacteria"/>
</dbReference>
<dbReference type="InterPro" id="IPR003203">
    <property type="entry name" value="CobU/CobP"/>
</dbReference>
<proteinExistence type="inferred from homology"/>
<keyword evidence="9 14" id="KW-0808">Transferase</keyword>
<dbReference type="PANTHER" id="PTHR34848">
    <property type="match status" value="1"/>
</dbReference>
<dbReference type="GO" id="GO:0005524">
    <property type="term" value="F:ATP binding"/>
    <property type="evidence" value="ECO:0007669"/>
    <property type="project" value="UniProtKB-UniRule"/>
</dbReference>
<evidence type="ECO:0000256" key="16">
    <source>
        <dbReference type="PIRSR" id="PIRSR006135-2"/>
    </source>
</evidence>
<evidence type="ECO:0000256" key="15">
    <source>
        <dbReference type="PIRSR" id="PIRSR006135-1"/>
    </source>
</evidence>
<evidence type="ECO:0000256" key="3">
    <source>
        <dbReference type="ARBA" id="ARBA00001522"/>
    </source>
</evidence>
<keyword evidence="17" id="KW-0548">Nucleotidyltransferase</keyword>
<feature type="active site" description="GMP-histidine intermediate" evidence="15">
    <location>
        <position position="47"/>
    </location>
</feature>
<comment type="pathway">
    <text evidence="6 14">Cofactor biosynthesis; adenosylcobalamin biosynthesis; adenosylcobalamin from cob(II)yrinate a,c-diamide: step 5/7.</text>
</comment>
<keyword evidence="8 14" id="KW-0169">Cobalamin biosynthesis</keyword>
<dbReference type="UniPathway" id="UPA00148">
    <property type="reaction ID" value="UER00236"/>
</dbReference>
<evidence type="ECO:0000256" key="8">
    <source>
        <dbReference type="ARBA" id="ARBA00022573"/>
    </source>
</evidence>
<dbReference type="InterPro" id="IPR027417">
    <property type="entry name" value="P-loop_NTPase"/>
</dbReference>
<name>G2JAM1_9BURK</name>
<protein>
    <recommendedName>
        <fullName evidence="14">Bifunctional adenosylcobalamin biosynthesis protein</fullName>
        <ecNumber evidence="14">2.7.1.156</ecNumber>
        <ecNumber evidence="14">2.7.7.62</ecNumber>
    </recommendedName>
</protein>
<evidence type="ECO:0000313" key="17">
    <source>
        <dbReference type="EMBL" id="CCD29823.1"/>
    </source>
</evidence>
<keyword evidence="12 14" id="KW-0067">ATP-binding</keyword>
<feature type="binding site" evidence="16">
    <location>
        <begin position="6"/>
        <end position="13"/>
    </location>
    <ligand>
        <name>GTP</name>
        <dbReference type="ChEBI" id="CHEBI:37565"/>
    </ligand>
</feature>
<dbReference type="SUPFAM" id="SSF52540">
    <property type="entry name" value="P-loop containing nucleoside triphosphate hydrolases"/>
    <property type="match status" value="1"/>
</dbReference>
<comment type="caution">
    <text evidence="17">The sequence shown here is derived from an EMBL/GenBank/DDBJ whole genome shotgun (WGS) entry which is preliminary data.</text>
</comment>
<evidence type="ECO:0000256" key="10">
    <source>
        <dbReference type="ARBA" id="ARBA00022741"/>
    </source>
</evidence>
<evidence type="ECO:0000256" key="6">
    <source>
        <dbReference type="ARBA" id="ARBA00005159"/>
    </source>
</evidence>
<dbReference type="Gene3D" id="3.40.50.300">
    <property type="entry name" value="P-loop containing nucleotide triphosphate hydrolases"/>
    <property type="match status" value="1"/>
</dbReference>
<dbReference type="AlphaFoldDB" id="G2JAM1"/>
<keyword evidence="10 14" id="KW-0547">Nucleotide-binding</keyword>
<dbReference type="GO" id="GO:0005525">
    <property type="term" value="F:GTP binding"/>
    <property type="evidence" value="ECO:0007669"/>
    <property type="project" value="UniProtKB-UniRule"/>
</dbReference>
<dbReference type="PIRSF" id="PIRSF006135">
    <property type="entry name" value="CobU"/>
    <property type="match status" value="1"/>
</dbReference>
<evidence type="ECO:0000256" key="1">
    <source>
        <dbReference type="ARBA" id="ARBA00000312"/>
    </source>
</evidence>
<dbReference type="Proteomes" id="UP000054051">
    <property type="component" value="Unassembled WGS sequence"/>
</dbReference>
<comment type="pathway">
    <text evidence="5 14">Cofactor biosynthesis; adenosylcobalamin biosynthesis; adenosylcobalamin from cob(II)yrinate a,c-diamide: step 6/7.</text>
</comment>
<feature type="binding site" evidence="16">
    <location>
        <position position="59"/>
    </location>
    <ligand>
        <name>GTP</name>
        <dbReference type="ChEBI" id="CHEBI:37565"/>
    </ligand>
</feature>
<dbReference type="EC" id="2.7.7.62" evidence="14"/>
<evidence type="ECO:0000256" key="14">
    <source>
        <dbReference type="PIRNR" id="PIRNR006135"/>
    </source>
</evidence>
<organism evidence="17 18">
    <name type="scientific">Candidatus Glomeribacter gigasporarum BEG34</name>
    <dbReference type="NCBI Taxonomy" id="1070319"/>
    <lineage>
        <taxon>Bacteria</taxon>
        <taxon>Pseudomonadati</taxon>
        <taxon>Pseudomonadota</taxon>
        <taxon>Betaproteobacteria</taxon>
        <taxon>Burkholderiales</taxon>
        <taxon>Burkholderiaceae</taxon>
        <taxon>Candidatus Glomeribacter</taxon>
    </lineage>
</organism>
<feature type="binding site" evidence="16">
    <location>
        <begin position="31"/>
        <end position="33"/>
    </location>
    <ligand>
        <name>GTP</name>
        <dbReference type="ChEBI" id="CHEBI:37565"/>
    </ligand>
</feature>
<accession>G2JAM1</accession>
<evidence type="ECO:0000256" key="12">
    <source>
        <dbReference type="ARBA" id="ARBA00022840"/>
    </source>
</evidence>
<sequence length="173" mass="18815">MTFIVGGARSGKSCVAEKLAVEFNLPVTYIATAQVRDAEFAKRIAAHQRRRPPKWKLLEIDVDLAGALAKSDAPGHCVLIDCLTLWLSHLLCPIQDKRPRHDWASQIDLLISGLERCVGSIIIVSSEVGMGVIPMGAATRQYVDALGQLNQRVAALANRVILTVVGIPVELKK</sequence>
<dbReference type="STRING" id="1070319.CAGGBEG34_300023"/>
<dbReference type="Pfam" id="PF02283">
    <property type="entry name" value="CobU"/>
    <property type="match status" value="1"/>
</dbReference>
<dbReference type="NCBIfam" id="NF004469">
    <property type="entry name" value="PRK05800.1"/>
    <property type="match status" value="1"/>
</dbReference>
<evidence type="ECO:0000256" key="2">
    <source>
        <dbReference type="ARBA" id="ARBA00000711"/>
    </source>
</evidence>
<dbReference type="EMBL" id="CAFB01000048">
    <property type="protein sequence ID" value="CCD29823.1"/>
    <property type="molecule type" value="Genomic_DNA"/>
</dbReference>
<comment type="catalytic activity">
    <reaction evidence="1 14">
        <text>adenosylcob(III)inamide + ATP = adenosylcob(III)inamide phosphate + ADP + H(+)</text>
        <dbReference type="Rhea" id="RHEA:15769"/>
        <dbReference type="ChEBI" id="CHEBI:2480"/>
        <dbReference type="ChEBI" id="CHEBI:15378"/>
        <dbReference type="ChEBI" id="CHEBI:30616"/>
        <dbReference type="ChEBI" id="CHEBI:58502"/>
        <dbReference type="ChEBI" id="CHEBI:456216"/>
        <dbReference type="EC" id="2.7.1.156"/>
    </reaction>
</comment>
<reference evidence="17 18" key="1">
    <citation type="submission" date="2011-08" db="EMBL/GenBank/DDBJ databases">
        <title>The genome of the obligate endobacterium of an arbuscular mycorrhizal fungus reveals an interphylum network of nutritional interactions.</title>
        <authorList>
            <person name="Ghignone S."/>
            <person name="Salvioli A."/>
            <person name="Anca I."/>
            <person name="Lumini E."/>
            <person name="Ortu G."/>
            <person name="Petiti L."/>
            <person name="Cruveiller S."/>
            <person name="Bianciotto V."/>
            <person name="Piffanelli P."/>
            <person name="Lanfranco L."/>
            <person name="Bonfante P."/>
        </authorList>
    </citation>
    <scope>NUCLEOTIDE SEQUENCE [LARGE SCALE GENOMIC DNA]</scope>
    <source>
        <strain evidence="17 18">BEG34</strain>
    </source>
</reference>
<dbReference type="GO" id="GO:0009236">
    <property type="term" value="P:cobalamin biosynthetic process"/>
    <property type="evidence" value="ECO:0007669"/>
    <property type="project" value="UniProtKB-UniRule"/>
</dbReference>
<dbReference type="PANTHER" id="PTHR34848:SF1">
    <property type="entry name" value="BIFUNCTIONAL ADENOSYLCOBALAMIN BIOSYNTHESIS PROTEIN COBU"/>
    <property type="match status" value="1"/>
</dbReference>
<dbReference type="GO" id="GO:0043752">
    <property type="term" value="F:adenosylcobinamide kinase activity"/>
    <property type="evidence" value="ECO:0007669"/>
    <property type="project" value="UniProtKB-EC"/>
</dbReference>
<evidence type="ECO:0000256" key="11">
    <source>
        <dbReference type="ARBA" id="ARBA00022777"/>
    </source>
</evidence>